<dbReference type="GO" id="GO:0000722">
    <property type="term" value="P:telomere maintenance via recombination"/>
    <property type="evidence" value="ECO:0007669"/>
    <property type="project" value="TreeGrafter"/>
</dbReference>
<proteinExistence type="inferred from homology"/>
<feature type="coiled-coil region" evidence="14">
    <location>
        <begin position="418"/>
        <end position="562"/>
    </location>
</feature>
<evidence type="ECO:0000256" key="10">
    <source>
        <dbReference type="ARBA" id="ARBA00023054"/>
    </source>
</evidence>
<dbReference type="Pfam" id="PF13476">
    <property type="entry name" value="AAA_23"/>
    <property type="match status" value="1"/>
</dbReference>
<dbReference type="GO" id="GO:0070192">
    <property type="term" value="P:chromosome organization involved in meiotic cell cycle"/>
    <property type="evidence" value="ECO:0007669"/>
    <property type="project" value="TreeGrafter"/>
</dbReference>
<dbReference type="GO" id="GO:0006302">
    <property type="term" value="P:double-strand break repair"/>
    <property type="evidence" value="ECO:0007669"/>
    <property type="project" value="InterPro"/>
</dbReference>
<keyword evidence="5" id="KW-0158">Chromosome</keyword>
<evidence type="ECO:0000313" key="16">
    <source>
        <dbReference type="EMBL" id="OMH79520.1"/>
    </source>
</evidence>
<evidence type="ECO:0000256" key="9">
    <source>
        <dbReference type="ARBA" id="ARBA00022833"/>
    </source>
</evidence>
<dbReference type="SUPFAM" id="SSF52540">
    <property type="entry name" value="P-loop containing nucleoside triphosphate hydrolases"/>
    <property type="match status" value="2"/>
</dbReference>
<comment type="similarity">
    <text evidence="4">Belongs to the SMC family. RAD50 subfamily.</text>
</comment>
<comment type="caution">
    <text evidence="16">The sequence shown here is derived from an EMBL/GenBank/DDBJ whole genome shotgun (WGS) entry which is preliminary data.</text>
</comment>
<evidence type="ECO:0000256" key="4">
    <source>
        <dbReference type="ARBA" id="ARBA00009439"/>
    </source>
</evidence>
<evidence type="ECO:0000256" key="6">
    <source>
        <dbReference type="ARBA" id="ARBA00022723"/>
    </source>
</evidence>
<evidence type="ECO:0000256" key="13">
    <source>
        <dbReference type="ARBA" id="ARBA00049360"/>
    </source>
</evidence>
<evidence type="ECO:0000256" key="2">
    <source>
        <dbReference type="ARBA" id="ARBA00004123"/>
    </source>
</evidence>
<keyword evidence="9" id="KW-0862">Zinc</keyword>
<keyword evidence="7" id="KW-0227">DNA damage</keyword>
<reference evidence="17" key="1">
    <citation type="submission" date="2017-01" db="EMBL/GenBank/DDBJ databases">
        <authorList>
            <person name="Wang Y."/>
            <person name="White M."/>
            <person name="Kvist S."/>
            <person name="Moncalvo J.-M."/>
        </authorList>
    </citation>
    <scope>NUCLEOTIDE SEQUENCE [LARGE SCALE GENOMIC DNA]</scope>
    <source>
        <strain evidence="17">COL-18-3</strain>
    </source>
</reference>
<feature type="coiled-coil region" evidence="14">
    <location>
        <begin position="142"/>
        <end position="284"/>
    </location>
</feature>
<comment type="cofactor">
    <cofactor evidence="1">
        <name>Zn(2+)</name>
        <dbReference type="ChEBI" id="CHEBI:29105"/>
    </cofactor>
</comment>
<dbReference type="InterPro" id="IPR027417">
    <property type="entry name" value="P-loop_NTPase"/>
</dbReference>
<dbReference type="EMBL" id="LSSK01001527">
    <property type="protein sequence ID" value="OMH79520.1"/>
    <property type="molecule type" value="Genomic_DNA"/>
</dbReference>
<feature type="coiled-coil region" evidence="14">
    <location>
        <begin position="727"/>
        <end position="832"/>
    </location>
</feature>
<dbReference type="GO" id="GO:0043047">
    <property type="term" value="F:single-stranded telomeric DNA binding"/>
    <property type="evidence" value="ECO:0007669"/>
    <property type="project" value="TreeGrafter"/>
</dbReference>
<keyword evidence="11" id="KW-0234">DNA repair</keyword>
<keyword evidence="6" id="KW-0479">Metal-binding</keyword>
<dbReference type="GO" id="GO:0007004">
    <property type="term" value="P:telomere maintenance via telomerase"/>
    <property type="evidence" value="ECO:0007669"/>
    <property type="project" value="TreeGrafter"/>
</dbReference>
<evidence type="ECO:0000313" key="17">
    <source>
        <dbReference type="Proteomes" id="UP000188320"/>
    </source>
</evidence>
<organism evidence="16 17">
    <name type="scientific">Zancudomyces culisetae</name>
    <name type="common">Gut fungus</name>
    <name type="synonym">Smittium culisetae</name>
    <dbReference type="NCBI Taxonomy" id="1213189"/>
    <lineage>
        <taxon>Eukaryota</taxon>
        <taxon>Fungi</taxon>
        <taxon>Fungi incertae sedis</taxon>
        <taxon>Zoopagomycota</taxon>
        <taxon>Kickxellomycotina</taxon>
        <taxon>Harpellomycetes</taxon>
        <taxon>Harpellales</taxon>
        <taxon>Legeriomycetaceae</taxon>
        <taxon>Zancudomyces</taxon>
    </lineage>
</organism>
<gene>
    <name evidence="16" type="ORF">AX774_g7064</name>
</gene>
<dbReference type="PANTHER" id="PTHR18867">
    <property type="entry name" value="RAD50"/>
    <property type="match status" value="1"/>
</dbReference>
<feature type="coiled-coil region" evidence="14">
    <location>
        <begin position="347"/>
        <end position="385"/>
    </location>
</feature>
<dbReference type="Gene3D" id="1.20.5.170">
    <property type="match status" value="1"/>
</dbReference>
<evidence type="ECO:0000256" key="1">
    <source>
        <dbReference type="ARBA" id="ARBA00001947"/>
    </source>
</evidence>
<protein>
    <submittedName>
        <fullName evidence="16">DNA repair protein RAD50</fullName>
    </submittedName>
</protein>
<feature type="domain" description="Rad50/SbcC-type AAA" evidence="15">
    <location>
        <begin position="6"/>
        <end position="239"/>
    </location>
</feature>
<dbReference type="Gene3D" id="3.40.50.300">
    <property type="entry name" value="P-loop containing nucleotide triphosphate hydrolases"/>
    <property type="match status" value="2"/>
</dbReference>
<evidence type="ECO:0000256" key="7">
    <source>
        <dbReference type="ARBA" id="ARBA00022763"/>
    </source>
</evidence>
<dbReference type="OrthoDB" id="18797at2759"/>
<keyword evidence="8" id="KW-0378">Hydrolase</keyword>
<evidence type="ECO:0000256" key="5">
    <source>
        <dbReference type="ARBA" id="ARBA00022454"/>
    </source>
</evidence>
<dbReference type="GO" id="GO:0000794">
    <property type="term" value="C:condensed nuclear chromosome"/>
    <property type="evidence" value="ECO:0007669"/>
    <property type="project" value="TreeGrafter"/>
</dbReference>
<dbReference type="FunFam" id="3.40.50.300:FF:000947">
    <property type="entry name" value="DNA repair protein RAD50"/>
    <property type="match status" value="1"/>
</dbReference>
<comment type="subcellular location">
    <subcellularLocation>
        <location evidence="3">Chromosome</location>
    </subcellularLocation>
    <subcellularLocation>
        <location evidence="2">Nucleus</location>
    </subcellularLocation>
</comment>
<evidence type="ECO:0000259" key="15">
    <source>
        <dbReference type="Pfam" id="PF13476"/>
    </source>
</evidence>
<evidence type="ECO:0000256" key="12">
    <source>
        <dbReference type="ARBA" id="ARBA00023242"/>
    </source>
</evidence>
<accession>A0A1R1PEV0</accession>
<evidence type="ECO:0000256" key="14">
    <source>
        <dbReference type="SAM" id="Coils"/>
    </source>
</evidence>
<keyword evidence="12" id="KW-0539">Nucleus</keyword>
<evidence type="ECO:0000256" key="3">
    <source>
        <dbReference type="ARBA" id="ARBA00004286"/>
    </source>
</evidence>
<comment type="catalytic activity">
    <reaction evidence="13">
        <text>ATP + H2O = ADP + phosphate + H(+)</text>
        <dbReference type="Rhea" id="RHEA:13065"/>
        <dbReference type="ChEBI" id="CHEBI:15377"/>
        <dbReference type="ChEBI" id="CHEBI:15378"/>
        <dbReference type="ChEBI" id="CHEBI:30616"/>
        <dbReference type="ChEBI" id="CHEBI:43474"/>
        <dbReference type="ChEBI" id="CHEBI:456216"/>
    </reaction>
</comment>
<dbReference type="GO" id="GO:0030870">
    <property type="term" value="C:Mre11 complex"/>
    <property type="evidence" value="ECO:0007669"/>
    <property type="project" value="UniProtKB-ARBA"/>
</dbReference>
<keyword evidence="10 14" id="KW-0175">Coiled coil</keyword>
<name>A0A1R1PEV0_ZANCU</name>
<dbReference type="GO" id="GO:0051880">
    <property type="term" value="F:G-quadruplex DNA binding"/>
    <property type="evidence" value="ECO:0007669"/>
    <property type="project" value="TreeGrafter"/>
</dbReference>
<dbReference type="PANTHER" id="PTHR18867:SF12">
    <property type="entry name" value="DNA REPAIR PROTEIN RAD50"/>
    <property type="match status" value="1"/>
</dbReference>
<dbReference type="InterPro" id="IPR038729">
    <property type="entry name" value="Rad50/SbcC_AAA"/>
</dbReference>
<evidence type="ECO:0000256" key="11">
    <source>
        <dbReference type="ARBA" id="ARBA00023204"/>
    </source>
</evidence>
<evidence type="ECO:0000256" key="8">
    <source>
        <dbReference type="ARBA" id="ARBA00022801"/>
    </source>
</evidence>
<sequence length="1287" mass="148273">MSAIDKIMIRGIRSFDPKEASLIEFESPLTLIVGANGCGKTTIIECLKYATTGELPPNSKGAAFINDPKIVGERDVKAQVKLKFRNVREESNWPLSEPLQLKRKFDDIFAATRYTKAIETIKKIRKDQMVELKVQSTEVKFYRENKKKSDKLKEEYEMNKEKAGGIQTRIEEVEQQEKAYKRIYERYMMRKAEYQEKSTAIEKAEHEIKVLEENIRTQREHLEEMHESTEELQRMQQEQQAEIESRKRSVRINVERRAKIEGRIGSVQREIKQKQGVIAKLEAQKAIIDKEVFGRNSMLLDVVKENGLHVSNEIRRAMETGAQIDEEDIGVIVALIKKRVVEYKSGEEKLRSESKHNEEEVRQLIKQSEAKIIKMKEQKTQCNKEHSTKRQQIASIRSKVSGTLEDCEQQKVEITIRLQNSERCKEKLLEKIKNANANETLQAKKQHLQQIEEQIKQINERASQMQQRSQLMGKVDMTKGLLEQVKKEHSQVEEQVKAQEESGVMGVQEAKDQLNHLNKQLEKYRMTLNNVEGSIEEMEKRLKSYLCEVKEKEGQLAEVVQENEYEDQICEVQKQANTAIETVSRLKSEMGTHKSYVVEAENTKCCPLCYRGWENPSDVTNFLDSLKSNYEKAPLLINAAQKKLDEAQALVQKLRQLQPMYSRIQELKTSIIPDTEERVKQLILEKSTIQTQMEAVVQKKAHADIDYQNALQLDELAGRKTDLCQRMSGYEQDLEKLGAEYERLSGTKGVDMGADDLTRLTQSSQNIREEMDKLTSEMIAFQQEVSSTENEIHKLKVALGEAEARSNMLRQVAQLQNEVSQLDAKIQHLDLELSQLSDHLSKNQLRLHQQQSTSQRQIDELHRTLDLWVGIEHRVDNYISNIQRYTAELANAGSITNIEAEIADLESRISGELTSEYNAIQLELSQAEKWIENSTSQTKAVADNLRIRSMGLQLQALQDNLSQLCSLKAHIYSQLLDIIDEEAGEAVLAENVENTSQHTHTGHKRKVDDWIDTDNSFDLPSRSKRSLENHQRFSPENDKLTRFESQISHKINSLSLKVASMTGEYKQIESQLNWYKTELKTNYKDIDKLYLDKMVEFQTLDLCQKDLDKYLKALDAAIMKYHSEKMAQINKIIRDLWQDTYMADDIDTIEIRSEKDGASNRSYNYRVVMLKDGIAIDMRGRCSAGQKVLASLVIRLALAESFAINCGILALDEPTTNLDKANIESLAASLSRIIEARMDRPNFQLIIITHDEEFLDLLGKSNYTDHYWKVLKSSKQFSYAKKFPITN</sequence>
<keyword evidence="17" id="KW-1185">Reference proteome</keyword>
<dbReference type="GO" id="GO:0046872">
    <property type="term" value="F:metal ion binding"/>
    <property type="evidence" value="ECO:0007669"/>
    <property type="project" value="UniProtKB-KW"/>
</dbReference>
<dbReference type="GO" id="GO:0003691">
    <property type="term" value="F:double-stranded telomeric DNA binding"/>
    <property type="evidence" value="ECO:0007669"/>
    <property type="project" value="TreeGrafter"/>
</dbReference>
<dbReference type="GO" id="GO:0016887">
    <property type="term" value="F:ATP hydrolysis activity"/>
    <property type="evidence" value="ECO:0007669"/>
    <property type="project" value="InterPro"/>
</dbReference>
<dbReference type="Proteomes" id="UP000188320">
    <property type="component" value="Unassembled WGS sequence"/>
</dbReference>